<reference evidence="1" key="1">
    <citation type="submission" date="2018-04" db="EMBL/GenBank/DDBJ databases">
        <title>Whole genome sequencing of Hypsizygus marmoreus.</title>
        <authorList>
            <person name="Choi I.-G."/>
            <person name="Min B."/>
            <person name="Kim J.-G."/>
            <person name="Kim S."/>
            <person name="Oh Y.-L."/>
            <person name="Kong W.-S."/>
            <person name="Park H."/>
            <person name="Jeong J."/>
            <person name="Song E.-S."/>
        </authorList>
    </citation>
    <scope>NUCLEOTIDE SEQUENCE [LARGE SCALE GENOMIC DNA]</scope>
    <source>
        <strain evidence="1">51987-8</strain>
    </source>
</reference>
<dbReference type="AlphaFoldDB" id="A0A369JYK1"/>
<sequence>MAQNDEFVVEPTIAHVHDETYLLHDITVIALESSLLGIAKLQSRDFVQLVQGKGIEASEGGWWLRRKNEHGTNKH</sequence>
<dbReference type="InParanoid" id="A0A369JYK1"/>
<gene>
    <name evidence="1" type="ORF">Hypma_008293</name>
</gene>
<organism evidence="1 2">
    <name type="scientific">Hypsizygus marmoreus</name>
    <name type="common">White beech mushroom</name>
    <name type="synonym">Agaricus marmoreus</name>
    <dbReference type="NCBI Taxonomy" id="39966"/>
    <lineage>
        <taxon>Eukaryota</taxon>
        <taxon>Fungi</taxon>
        <taxon>Dikarya</taxon>
        <taxon>Basidiomycota</taxon>
        <taxon>Agaricomycotina</taxon>
        <taxon>Agaricomycetes</taxon>
        <taxon>Agaricomycetidae</taxon>
        <taxon>Agaricales</taxon>
        <taxon>Tricholomatineae</taxon>
        <taxon>Lyophyllaceae</taxon>
        <taxon>Hypsizygus</taxon>
    </lineage>
</organism>
<comment type="caution">
    <text evidence="1">The sequence shown here is derived from an EMBL/GenBank/DDBJ whole genome shotgun (WGS) entry which is preliminary data.</text>
</comment>
<accession>A0A369JYK1</accession>
<evidence type="ECO:0000313" key="2">
    <source>
        <dbReference type="Proteomes" id="UP000076154"/>
    </source>
</evidence>
<protein>
    <submittedName>
        <fullName evidence="1">Uncharacterized protein</fullName>
    </submittedName>
</protein>
<proteinExistence type="predicted"/>
<evidence type="ECO:0000313" key="1">
    <source>
        <dbReference type="EMBL" id="RDB24504.1"/>
    </source>
</evidence>
<keyword evidence="2" id="KW-1185">Reference proteome</keyword>
<name>A0A369JYK1_HYPMA</name>
<dbReference type="Proteomes" id="UP000076154">
    <property type="component" value="Unassembled WGS sequence"/>
</dbReference>
<dbReference type="EMBL" id="LUEZ02000043">
    <property type="protein sequence ID" value="RDB24504.1"/>
    <property type="molecule type" value="Genomic_DNA"/>
</dbReference>